<name>A0A1B7XS79_COLHI</name>
<dbReference type="OrthoDB" id="5226086at2759"/>
<dbReference type="AlphaFoldDB" id="A0A1B7XS79"/>
<dbReference type="RefSeq" id="XP_018151140.1">
    <property type="nucleotide sequence ID" value="XM_018308822.1"/>
</dbReference>
<evidence type="ECO:0000313" key="2">
    <source>
        <dbReference type="EMBL" id="OBR02622.1"/>
    </source>
</evidence>
<feature type="transmembrane region" description="Helical" evidence="1">
    <location>
        <begin position="93"/>
        <end position="113"/>
    </location>
</feature>
<keyword evidence="2" id="KW-0808">Transferase</keyword>
<dbReference type="EMBL" id="LTAN01000010">
    <property type="protein sequence ID" value="OBR02622.1"/>
    <property type="molecule type" value="Genomic_DNA"/>
</dbReference>
<gene>
    <name evidence="2" type="ORF">CH63R_13848</name>
</gene>
<keyword evidence="3" id="KW-1185">Reference proteome</keyword>
<evidence type="ECO:0000256" key="1">
    <source>
        <dbReference type="SAM" id="Phobius"/>
    </source>
</evidence>
<dbReference type="GeneID" id="28872929"/>
<protein>
    <submittedName>
        <fullName evidence="2">Palmitoyltransferase</fullName>
    </submittedName>
</protein>
<keyword evidence="1" id="KW-0812">Transmembrane</keyword>
<keyword evidence="1" id="KW-1133">Transmembrane helix</keyword>
<sequence>MSSESSPESMPLALTAPRAVLSLLRQGIYALVAAVFFGVSAWIPVLLCLDLLGHTWLVSHYLVGCYILPASGLRKGRLIFRPDPNDLPRACALLGFYLVVLALTGGCLAHLWWTGYRLLRKGYQFPSGAVLTLKPTMQALRDPVASAHWFGTGRRPNLCLDCLKRRCPEEGGHRPILDRVYHGRTHKRKDLDCFPLWDHYCWWLWTPVCLPTQKSYLLFTVYIGIFHLVSLGIVSWSLGSWWTRWTIPPYVVAAAFLPLVFLWVKMAPFWGQWKNQVFRNQTHHEMGTFVRYRREPAWPMGLAGPNGFEHVVVPFNPWDLGTIGNVRAALGDHWWQWPWFWCIPRRVKEYGTNPDWDLPFGEQWNNFVEGRSFELPQGIELTRPPPAIRRRQGFSSET</sequence>
<dbReference type="PROSITE" id="PS50216">
    <property type="entry name" value="DHHC"/>
    <property type="match status" value="1"/>
</dbReference>
<proteinExistence type="predicted"/>
<accession>A0A1B7XS79</accession>
<feature type="transmembrane region" description="Helical" evidence="1">
    <location>
        <begin position="28"/>
        <end position="49"/>
    </location>
</feature>
<keyword evidence="1" id="KW-0472">Membrane</keyword>
<feature type="transmembrane region" description="Helical" evidence="1">
    <location>
        <begin position="216"/>
        <end position="239"/>
    </location>
</feature>
<organism evidence="2 3">
    <name type="scientific">Colletotrichum higginsianum (strain IMI 349063)</name>
    <name type="common">Crucifer anthracnose fungus</name>
    <dbReference type="NCBI Taxonomy" id="759273"/>
    <lineage>
        <taxon>Eukaryota</taxon>
        <taxon>Fungi</taxon>
        <taxon>Dikarya</taxon>
        <taxon>Ascomycota</taxon>
        <taxon>Pezizomycotina</taxon>
        <taxon>Sordariomycetes</taxon>
        <taxon>Hypocreomycetidae</taxon>
        <taxon>Glomerellales</taxon>
        <taxon>Glomerellaceae</taxon>
        <taxon>Colletotrichum</taxon>
        <taxon>Colletotrichum destructivum species complex</taxon>
    </lineage>
</organism>
<feature type="transmembrane region" description="Helical" evidence="1">
    <location>
        <begin position="245"/>
        <end position="264"/>
    </location>
</feature>
<dbReference type="GO" id="GO:0016740">
    <property type="term" value="F:transferase activity"/>
    <property type="evidence" value="ECO:0007669"/>
    <property type="project" value="UniProtKB-KW"/>
</dbReference>
<dbReference type="KEGG" id="chig:CH63R_13848"/>
<feature type="transmembrane region" description="Helical" evidence="1">
    <location>
        <begin position="56"/>
        <end position="73"/>
    </location>
</feature>
<dbReference type="VEuPathDB" id="FungiDB:CH63R_13848"/>
<evidence type="ECO:0000313" key="3">
    <source>
        <dbReference type="Proteomes" id="UP000092177"/>
    </source>
</evidence>
<comment type="caution">
    <text evidence="2">The sequence shown here is derived from an EMBL/GenBank/DDBJ whole genome shotgun (WGS) entry which is preliminary data.</text>
</comment>
<dbReference type="Proteomes" id="UP000092177">
    <property type="component" value="Chromosome 10"/>
</dbReference>
<reference evidence="3" key="1">
    <citation type="journal article" date="2017" name="BMC Genomics">
        <title>Gapless genome assembly of Colletotrichum higginsianum reveals chromosome structure and association of transposable elements with secondary metabolite gene clusters.</title>
        <authorList>
            <person name="Dallery J.-F."/>
            <person name="Lapalu N."/>
            <person name="Zampounis A."/>
            <person name="Pigne S."/>
            <person name="Luyten I."/>
            <person name="Amselem J."/>
            <person name="Wittenberg A.H.J."/>
            <person name="Zhou S."/>
            <person name="de Queiroz M.V."/>
            <person name="Robin G.P."/>
            <person name="Auger A."/>
            <person name="Hainaut M."/>
            <person name="Henrissat B."/>
            <person name="Kim K.-T."/>
            <person name="Lee Y.-H."/>
            <person name="Lespinet O."/>
            <person name="Schwartz D.C."/>
            <person name="Thon M.R."/>
            <person name="O'Connell R.J."/>
        </authorList>
    </citation>
    <scope>NUCLEOTIDE SEQUENCE [LARGE SCALE GENOMIC DNA]</scope>
    <source>
        <strain evidence="3">IMI 349063</strain>
    </source>
</reference>